<evidence type="ECO:0000256" key="5">
    <source>
        <dbReference type="ARBA" id="ARBA00022516"/>
    </source>
</evidence>
<evidence type="ECO:0000256" key="12">
    <source>
        <dbReference type="ARBA" id="ARBA00029757"/>
    </source>
</evidence>
<comment type="catalytic activity">
    <reaction evidence="13">
        <text>a lipid A disaccharide + ATP = a lipid IVA + ADP + H(+)</text>
        <dbReference type="Rhea" id="RHEA:67840"/>
        <dbReference type="ChEBI" id="CHEBI:15378"/>
        <dbReference type="ChEBI" id="CHEBI:30616"/>
        <dbReference type="ChEBI" id="CHEBI:176343"/>
        <dbReference type="ChEBI" id="CHEBI:176425"/>
        <dbReference type="ChEBI" id="CHEBI:456216"/>
        <dbReference type="EC" id="2.7.1.130"/>
    </reaction>
</comment>
<gene>
    <name evidence="13" type="primary">lpxK</name>
    <name evidence="14" type="ORF">RHOFW104T7_06875</name>
</gene>
<evidence type="ECO:0000256" key="3">
    <source>
        <dbReference type="ARBA" id="ARBA00012071"/>
    </source>
</evidence>
<dbReference type="CDD" id="cd01983">
    <property type="entry name" value="SIMIBI"/>
    <property type="match status" value="1"/>
</dbReference>
<sequence length="333" mass="36001">MALIDTLESAWYGNGRAPWWTAPLAALYGGVIRLRGTLYRRGWLRSVRLPVPVVVIGNLTVGGTGKTPLTIALARALRERGCRPGVVSRGYGGSQREPQLLGDAPDPAQVGDEPCLIRAGGVAVAVGRDRPAAAQLLLDAGCDVLIADDGLQHYHLARDVEVCVIDGVRRFGNRRLLPAGPLREPLDRLRCVDLRVCNGGVAEAGEYPMQLRGGEAVALDGGRTQALANFAGHRVHAVAAIGNPRRFFDSLRGHGIEVIGHAFADHHDFVAAELDFGDGLPLLMTDKDAVKCRRFARPNWWRVPVQAQLPDAFYAELLERLDGLRRETGSPAT</sequence>
<evidence type="ECO:0000256" key="9">
    <source>
        <dbReference type="ARBA" id="ARBA00022777"/>
    </source>
</evidence>
<keyword evidence="6 13" id="KW-0441">Lipid A biosynthesis</keyword>
<proteinExistence type="inferred from homology"/>
<dbReference type="EC" id="2.7.1.130" evidence="3 13"/>
<evidence type="ECO:0000256" key="13">
    <source>
        <dbReference type="HAMAP-Rule" id="MF_00409"/>
    </source>
</evidence>
<evidence type="ECO:0000256" key="7">
    <source>
        <dbReference type="ARBA" id="ARBA00022679"/>
    </source>
</evidence>
<organism evidence="14 15">
    <name type="scientific">Rhodanobacter thiooxydans</name>
    <dbReference type="NCBI Taxonomy" id="416169"/>
    <lineage>
        <taxon>Bacteria</taxon>
        <taxon>Pseudomonadati</taxon>
        <taxon>Pseudomonadota</taxon>
        <taxon>Gammaproteobacteria</taxon>
        <taxon>Lysobacterales</taxon>
        <taxon>Rhodanobacteraceae</taxon>
        <taxon>Rhodanobacter</taxon>
    </lineage>
</organism>
<evidence type="ECO:0000313" key="14">
    <source>
        <dbReference type="EMBL" id="KZC24821.1"/>
    </source>
</evidence>
<evidence type="ECO:0000256" key="6">
    <source>
        <dbReference type="ARBA" id="ARBA00022556"/>
    </source>
</evidence>
<name>A0A154QL11_9GAMM</name>
<dbReference type="HAMAP" id="MF_00409">
    <property type="entry name" value="LpxK"/>
    <property type="match status" value="1"/>
</dbReference>
<comment type="caution">
    <text evidence="14">The sequence shown here is derived from an EMBL/GenBank/DDBJ whole genome shotgun (WGS) entry which is preliminary data.</text>
</comment>
<accession>A0A154QL11</accession>
<evidence type="ECO:0000256" key="4">
    <source>
        <dbReference type="ARBA" id="ARBA00016436"/>
    </source>
</evidence>
<dbReference type="PANTHER" id="PTHR42724:SF1">
    <property type="entry name" value="TETRAACYLDISACCHARIDE 4'-KINASE, MITOCHONDRIAL-RELATED"/>
    <property type="match status" value="1"/>
</dbReference>
<dbReference type="STRING" id="416169.RHOFW104T7_06875"/>
<feature type="binding site" evidence="13">
    <location>
        <begin position="60"/>
        <end position="67"/>
    </location>
    <ligand>
        <name>ATP</name>
        <dbReference type="ChEBI" id="CHEBI:30616"/>
    </ligand>
</feature>
<dbReference type="AlphaFoldDB" id="A0A154QL11"/>
<dbReference type="SUPFAM" id="SSF52540">
    <property type="entry name" value="P-loop containing nucleoside triphosphate hydrolases"/>
    <property type="match status" value="1"/>
</dbReference>
<dbReference type="GO" id="GO:0005524">
    <property type="term" value="F:ATP binding"/>
    <property type="evidence" value="ECO:0007669"/>
    <property type="project" value="UniProtKB-UniRule"/>
</dbReference>
<comment type="similarity">
    <text evidence="13">Belongs to the LpxK family.</text>
</comment>
<evidence type="ECO:0000256" key="10">
    <source>
        <dbReference type="ARBA" id="ARBA00022840"/>
    </source>
</evidence>
<keyword evidence="8 13" id="KW-0547">Nucleotide-binding</keyword>
<reference evidence="14 15" key="1">
    <citation type="journal article" date="2016" name="MBio">
        <title>Lateral Gene Transfer in a Heavy Metal-Contaminated-Groundwater Microbial Community.</title>
        <authorList>
            <person name="Hemme C.L."/>
            <person name="Green S.J."/>
            <person name="Rishishwar L."/>
            <person name="Prakash O."/>
            <person name="Pettenato A."/>
            <person name="Chakraborty R."/>
            <person name="Deutschbauer A.M."/>
            <person name="Van Nostrand J.D."/>
            <person name="Wu L."/>
            <person name="He Z."/>
            <person name="Jordan I.K."/>
            <person name="Hazen T.C."/>
            <person name="Arkin A.P."/>
            <person name="Kostka J.E."/>
            <person name="Zhou J."/>
        </authorList>
    </citation>
    <scope>NUCLEOTIDE SEQUENCE [LARGE SCALE GENOMIC DNA]</scope>
    <source>
        <strain evidence="14 15">FW104-T7</strain>
    </source>
</reference>
<dbReference type="NCBIfam" id="TIGR00682">
    <property type="entry name" value="lpxK"/>
    <property type="match status" value="1"/>
</dbReference>
<dbReference type="UniPathway" id="UPA00359">
    <property type="reaction ID" value="UER00482"/>
</dbReference>
<dbReference type="Proteomes" id="UP000076131">
    <property type="component" value="Unassembled WGS sequence"/>
</dbReference>
<keyword evidence="11 13" id="KW-0443">Lipid metabolism</keyword>
<keyword evidence="10 13" id="KW-0067">ATP-binding</keyword>
<dbReference type="GO" id="GO:0009244">
    <property type="term" value="P:lipopolysaccharide core region biosynthetic process"/>
    <property type="evidence" value="ECO:0007669"/>
    <property type="project" value="TreeGrafter"/>
</dbReference>
<evidence type="ECO:0000256" key="2">
    <source>
        <dbReference type="ARBA" id="ARBA00004870"/>
    </source>
</evidence>
<dbReference type="EMBL" id="LVJS01000019">
    <property type="protein sequence ID" value="KZC24821.1"/>
    <property type="molecule type" value="Genomic_DNA"/>
</dbReference>
<keyword evidence="7 13" id="KW-0808">Transferase</keyword>
<dbReference type="RefSeq" id="WP_008434645.1">
    <property type="nucleotide sequence ID" value="NZ_LVJS01000019.1"/>
</dbReference>
<keyword evidence="15" id="KW-1185">Reference proteome</keyword>
<evidence type="ECO:0000256" key="11">
    <source>
        <dbReference type="ARBA" id="ARBA00023098"/>
    </source>
</evidence>
<dbReference type="InterPro" id="IPR027417">
    <property type="entry name" value="P-loop_NTPase"/>
</dbReference>
<comment type="pathway">
    <text evidence="2 13">Glycolipid biosynthesis; lipid IV(A) biosynthesis; lipid IV(A) from (3R)-3-hydroxytetradecanoyl-[acyl-carrier-protein] and UDP-N-acetyl-alpha-D-glucosamine: step 6/6.</text>
</comment>
<keyword evidence="9 13" id="KW-0418">Kinase</keyword>
<dbReference type="Pfam" id="PF02606">
    <property type="entry name" value="LpxK"/>
    <property type="match status" value="1"/>
</dbReference>
<dbReference type="eggNOG" id="COG1663">
    <property type="taxonomic scope" value="Bacteria"/>
</dbReference>
<dbReference type="GO" id="GO:0009029">
    <property type="term" value="F:lipid-A 4'-kinase activity"/>
    <property type="evidence" value="ECO:0007669"/>
    <property type="project" value="UniProtKB-UniRule"/>
</dbReference>
<evidence type="ECO:0000313" key="15">
    <source>
        <dbReference type="Proteomes" id="UP000076131"/>
    </source>
</evidence>
<dbReference type="GO" id="GO:0005886">
    <property type="term" value="C:plasma membrane"/>
    <property type="evidence" value="ECO:0007669"/>
    <property type="project" value="TreeGrafter"/>
</dbReference>
<dbReference type="InterPro" id="IPR003758">
    <property type="entry name" value="LpxK"/>
</dbReference>
<dbReference type="GO" id="GO:0009245">
    <property type="term" value="P:lipid A biosynthetic process"/>
    <property type="evidence" value="ECO:0007669"/>
    <property type="project" value="UniProtKB-UniRule"/>
</dbReference>
<protein>
    <recommendedName>
        <fullName evidence="4 13">Tetraacyldisaccharide 4'-kinase</fullName>
        <ecNumber evidence="3 13">2.7.1.130</ecNumber>
    </recommendedName>
    <alternativeName>
        <fullName evidence="12 13">Lipid A 4'-kinase</fullName>
    </alternativeName>
</protein>
<keyword evidence="5 13" id="KW-0444">Lipid biosynthesis</keyword>
<evidence type="ECO:0000256" key="1">
    <source>
        <dbReference type="ARBA" id="ARBA00002274"/>
    </source>
</evidence>
<comment type="function">
    <text evidence="1 13">Transfers the gamma-phosphate of ATP to the 4'-position of a tetraacyldisaccharide 1-phosphate intermediate (termed DS-1-P) to form tetraacyldisaccharide 1,4'-bis-phosphate (lipid IVA).</text>
</comment>
<evidence type="ECO:0000256" key="8">
    <source>
        <dbReference type="ARBA" id="ARBA00022741"/>
    </source>
</evidence>
<dbReference type="PANTHER" id="PTHR42724">
    <property type="entry name" value="TETRAACYLDISACCHARIDE 4'-KINASE"/>
    <property type="match status" value="1"/>
</dbReference>